<dbReference type="EMBL" id="HBEF01012829">
    <property type="protein sequence ID" value="CAD8335941.1"/>
    <property type="molecule type" value="Transcribed_RNA"/>
</dbReference>
<dbReference type="EMBL" id="HBEF01012828">
    <property type="protein sequence ID" value="CAD8335940.1"/>
    <property type="molecule type" value="Transcribed_RNA"/>
</dbReference>
<dbReference type="Pfam" id="PF01424">
    <property type="entry name" value="R3H"/>
    <property type="match status" value="1"/>
</dbReference>
<feature type="non-terminal residue" evidence="4">
    <location>
        <position position="1"/>
    </location>
</feature>
<accession>A0A6T6FN13</accession>
<dbReference type="InterPro" id="IPR001374">
    <property type="entry name" value="R3H_dom"/>
</dbReference>
<feature type="region of interest" description="Disordered" evidence="1">
    <location>
        <begin position="152"/>
        <end position="171"/>
    </location>
</feature>
<dbReference type="SUPFAM" id="SSF82708">
    <property type="entry name" value="R3H domain"/>
    <property type="match status" value="1"/>
</dbReference>
<feature type="domain" description="R3H" evidence="2">
    <location>
        <begin position="54"/>
        <end position="110"/>
    </location>
</feature>
<dbReference type="InterPro" id="IPR036867">
    <property type="entry name" value="R3H_dom_sf"/>
</dbReference>
<protein>
    <recommendedName>
        <fullName evidence="2">R3H domain-containing protein</fullName>
    </recommendedName>
</protein>
<name>A0A6T6FN13_9STRA</name>
<reference evidence="4" key="1">
    <citation type="submission" date="2021-01" db="EMBL/GenBank/DDBJ databases">
        <authorList>
            <person name="Corre E."/>
            <person name="Pelletier E."/>
            <person name="Niang G."/>
            <person name="Scheremetjew M."/>
            <person name="Finn R."/>
            <person name="Kale V."/>
            <person name="Holt S."/>
            <person name="Cochrane G."/>
            <person name="Meng A."/>
            <person name="Brown T."/>
            <person name="Cohen L."/>
        </authorList>
    </citation>
    <scope>NUCLEOTIDE SEQUENCE</scope>
    <source>
        <strain evidence="4">CCMP3328</strain>
    </source>
</reference>
<evidence type="ECO:0000256" key="1">
    <source>
        <dbReference type="SAM" id="MobiDB-lite"/>
    </source>
</evidence>
<dbReference type="GO" id="GO:0003676">
    <property type="term" value="F:nucleic acid binding"/>
    <property type="evidence" value="ECO:0007669"/>
    <property type="project" value="InterPro"/>
</dbReference>
<feature type="compositionally biased region" description="Low complexity" evidence="1">
    <location>
        <begin position="155"/>
        <end position="168"/>
    </location>
</feature>
<dbReference type="AlphaFoldDB" id="A0A6T6FN13"/>
<evidence type="ECO:0000259" key="2">
    <source>
        <dbReference type="Pfam" id="PF01424"/>
    </source>
</evidence>
<feature type="compositionally biased region" description="Low complexity" evidence="1">
    <location>
        <begin position="258"/>
        <end position="267"/>
    </location>
</feature>
<proteinExistence type="predicted"/>
<evidence type="ECO:0000313" key="4">
    <source>
        <dbReference type="EMBL" id="CAD8335941.1"/>
    </source>
</evidence>
<sequence>VQPATMRQQNLNAGWARTAGADGRIALDEFGNELNAAIYPQALIMSAIDRMPLLLKIEKKWKTFLADDKAASVPLSYMDRKARTFTHQYSDFWRLHTESFDAEPKRYIHCVKLAETCTPQPLLSYVARTWRPGVTPTLESVAAAKAFKEQALDHTSQQTAGQSTTSQSKPARVAEVSIGVDLANVSIAETPPTVIVPPTHEALGGRFDVDAAERPKLELAKRTIPLELPPADDEEDPAYSIETIRKERMAKQSKKNQRAQIKAAQKQRALHDAFASDSDNEKDSDVPLKTAGDDDSDWGDADDAFEDADDAFVTTF</sequence>
<dbReference type="Gene3D" id="3.30.1370.50">
    <property type="entry name" value="R3H-like domain"/>
    <property type="match status" value="1"/>
</dbReference>
<feature type="region of interest" description="Disordered" evidence="1">
    <location>
        <begin position="249"/>
        <end position="304"/>
    </location>
</feature>
<organism evidence="4">
    <name type="scientific">Craspedostauros australis</name>
    <dbReference type="NCBI Taxonomy" id="1486917"/>
    <lineage>
        <taxon>Eukaryota</taxon>
        <taxon>Sar</taxon>
        <taxon>Stramenopiles</taxon>
        <taxon>Ochrophyta</taxon>
        <taxon>Bacillariophyta</taxon>
        <taxon>Bacillariophyceae</taxon>
        <taxon>Bacillariophycidae</taxon>
        <taxon>Naviculales</taxon>
        <taxon>Naviculaceae</taxon>
        <taxon>Craspedostauros</taxon>
    </lineage>
</organism>
<evidence type="ECO:0000313" key="3">
    <source>
        <dbReference type="EMBL" id="CAD8335940.1"/>
    </source>
</evidence>
<feature type="compositionally biased region" description="Acidic residues" evidence="1">
    <location>
        <begin position="293"/>
        <end position="304"/>
    </location>
</feature>
<gene>
    <name evidence="3" type="ORF">CAUS1442_LOCUS8068</name>
    <name evidence="4" type="ORF">CAUS1442_LOCUS8069</name>
</gene>